<accession>A0A812IJB5</accession>
<name>A0A812IJB5_9DINO</name>
<feature type="transmembrane region" description="Helical" evidence="1">
    <location>
        <begin position="66"/>
        <end position="94"/>
    </location>
</feature>
<keyword evidence="1" id="KW-0812">Transmembrane</keyword>
<dbReference type="EMBL" id="CAJNDS010000279">
    <property type="protein sequence ID" value="CAE7037666.1"/>
    <property type="molecule type" value="Genomic_DNA"/>
</dbReference>
<protein>
    <submittedName>
        <fullName evidence="2">Uncharacterized protein</fullName>
    </submittedName>
</protein>
<gene>
    <name evidence="2" type="ORF">SNAT2548_LOCUS4514</name>
</gene>
<comment type="caution">
    <text evidence="2">The sequence shown here is derived from an EMBL/GenBank/DDBJ whole genome shotgun (WGS) entry which is preliminary data.</text>
</comment>
<evidence type="ECO:0000313" key="2">
    <source>
        <dbReference type="EMBL" id="CAE7037666.1"/>
    </source>
</evidence>
<keyword evidence="1" id="KW-1133">Transmembrane helix</keyword>
<proteinExistence type="predicted"/>
<reference evidence="2" key="1">
    <citation type="submission" date="2021-02" db="EMBL/GenBank/DDBJ databases">
        <authorList>
            <person name="Dougan E. K."/>
            <person name="Rhodes N."/>
            <person name="Thang M."/>
            <person name="Chan C."/>
        </authorList>
    </citation>
    <scope>NUCLEOTIDE SEQUENCE</scope>
</reference>
<keyword evidence="1" id="KW-0472">Membrane</keyword>
<evidence type="ECO:0000256" key="1">
    <source>
        <dbReference type="SAM" id="Phobius"/>
    </source>
</evidence>
<feature type="transmembrane region" description="Helical" evidence="1">
    <location>
        <begin position="168"/>
        <end position="188"/>
    </location>
</feature>
<organism evidence="2 3">
    <name type="scientific">Symbiodinium natans</name>
    <dbReference type="NCBI Taxonomy" id="878477"/>
    <lineage>
        <taxon>Eukaryota</taxon>
        <taxon>Sar</taxon>
        <taxon>Alveolata</taxon>
        <taxon>Dinophyceae</taxon>
        <taxon>Suessiales</taxon>
        <taxon>Symbiodiniaceae</taxon>
        <taxon>Symbiodinium</taxon>
    </lineage>
</organism>
<dbReference type="AlphaFoldDB" id="A0A812IJB5"/>
<dbReference type="Proteomes" id="UP000604046">
    <property type="component" value="Unassembled WGS sequence"/>
</dbReference>
<sequence>MPREHLLEHFHLPKPSRSLLKFVAVCWCLALALCMPVFVAACVAHYMPKSKAYQELAVLFRLFSVFPPALFTAVFTTAGLLVICGPPLLVHLIFDLREKERSFREMQLELDAGQCQVYSMALSGTRWQQFATTNLHMGSALAWLLFPWADLPLPTLFWVWGFAAERTIGSLTIGTFILLFTVALRIVIRIHASWRFHGRMAKTHVELHICAAPVANLVSIVCDGRAYFYHNIGDLPQQGRPVGMRRRSLALAFTQLTTLPEPTFEGGPLGWYLNIISGEYDSKDAYGPYGWSAHSQGFPVDHARVHDLQSWLTDPERLKLFRCVGAAFWKEHMFPANREVLLAPYEISPETQATALSTTSVILTADVQKVEDARYKVSLISMSGEEAESFAFRTGDTLADVLHRVASRPKFWLCQVKIILSDGTQLDSLDPRMALQELLERAQAMASPA</sequence>
<feature type="transmembrane region" description="Helical" evidence="1">
    <location>
        <begin position="20"/>
        <end position="46"/>
    </location>
</feature>
<keyword evidence="3" id="KW-1185">Reference proteome</keyword>
<evidence type="ECO:0000313" key="3">
    <source>
        <dbReference type="Proteomes" id="UP000604046"/>
    </source>
</evidence>